<feature type="compositionally biased region" description="Low complexity" evidence="1">
    <location>
        <begin position="275"/>
        <end position="285"/>
    </location>
</feature>
<organism evidence="2">
    <name type="scientific">Pseudo-nitzschia australis</name>
    <dbReference type="NCBI Taxonomy" id="44445"/>
    <lineage>
        <taxon>Eukaryota</taxon>
        <taxon>Sar</taxon>
        <taxon>Stramenopiles</taxon>
        <taxon>Ochrophyta</taxon>
        <taxon>Bacillariophyta</taxon>
        <taxon>Bacillariophyceae</taxon>
        <taxon>Bacillariophycidae</taxon>
        <taxon>Bacillariales</taxon>
        <taxon>Bacillariaceae</taxon>
        <taxon>Pseudo-nitzschia</taxon>
    </lineage>
</organism>
<accession>A0A7S4APT7</accession>
<name>A0A7S4APT7_9STRA</name>
<feature type="region of interest" description="Disordered" evidence="1">
    <location>
        <begin position="35"/>
        <end position="71"/>
    </location>
</feature>
<feature type="compositionally biased region" description="Basic and acidic residues" evidence="1">
    <location>
        <begin position="62"/>
        <end position="71"/>
    </location>
</feature>
<sequence>MEFNRRQIEQLMNRHLDSIATLPLKFDFDDFDFSDNDHDGNDDPDESNINANTRGDSNNSKNDNDGDENHRCTKDANDKSYAQCSYCGGLFTGIGLVFHQKCCRVAHGNAHIPRGPPPRHDDKSYAQCSYCGGLFKGIGLLFHQKYCRVAHGNAHIPREPAPRHETKHCNTPKTTEIVKKDKAFVDSEVHPNRRIKDKRFADTVIDHPLRIKCDICGDIFGRQGFPMHRKVCGKTTITTFCKKVAYMKKMLGNKTTVWEGLDHINYIINNVTNNKSSSNNSDISNATVDPSDDEAIAKQGVQNDIAKLGKRKWDNNSNKSNENENENLHWYSQEKQTRPKTSFFYGSITIRPPEQEYSMEKKPLLINHHQLSSL</sequence>
<evidence type="ECO:0000313" key="2">
    <source>
        <dbReference type="EMBL" id="CAE0722197.1"/>
    </source>
</evidence>
<evidence type="ECO:0000256" key="1">
    <source>
        <dbReference type="SAM" id="MobiDB-lite"/>
    </source>
</evidence>
<feature type="region of interest" description="Disordered" evidence="1">
    <location>
        <begin position="275"/>
        <end position="294"/>
    </location>
</feature>
<gene>
    <name evidence="2" type="ORF">PAUS00366_LOCUS14952</name>
</gene>
<reference evidence="2" key="1">
    <citation type="submission" date="2021-01" db="EMBL/GenBank/DDBJ databases">
        <authorList>
            <person name="Corre E."/>
            <person name="Pelletier E."/>
            <person name="Niang G."/>
            <person name="Scheremetjew M."/>
            <person name="Finn R."/>
            <person name="Kale V."/>
            <person name="Holt S."/>
            <person name="Cochrane G."/>
            <person name="Meng A."/>
            <person name="Brown T."/>
            <person name="Cohen L."/>
        </authorList>
    </citation>
    <scope>NUCLEOTIDE SEQUENCE</scope>
    <source>
        <strain evidence="2">10249 10 AB</strain>
    </source>
</reference>
<dbReference type="AlphaFoldDB" id="A0A7S4APT7"/>
<proteinExistence type="predicted"/>
<dbReference type="EMBL" id="HBIX01021272">
    <property type="protein sequence ID" value="CAE0722197.1"/>
    <property type="molecule type" value="Transcribed_RNA"/>
</dbReference>
<protein>
    <submittedName>
        <fullName evidence="2">Uncharacterized protein</fullName>
    </submittedName>
</protein>
<feature type="region of interest" description="Disordered" evidence="1">
    <location>
        <begin position="307"/>
        <end position="333"/>
    </location>
</feature>